<name>A0A1Y0T0Y0_9CAUD</name>
<organism evidence="1 2">
    <name type="scientific">Pseudomonas phage Noxifer</name>
    <dbReference type="NCBI Taxonomy" id="2006684"/>
    <lineage>
        <taxon>Viruses</taxon>
        <taxon>Duplodnaviria</taxon>
        <taxon>Heunggongvirae</taxon>
        <taxon>Uroviricota</taxon>
        <taxon>Caudoviricetes</taxon>
        <taxon>Chimalliviridae</taxon>
        <taxon>Noxifervirus</taxon>
        <taxon>Noxifervirus noxifer</taxon>
    </lineage>
</organism>
<gene>
    <name evidence="1" type="ORF">NOXIFER_274</name>
</gene>
<evidence type="ECO:0000313" key="1">
    <source>
        <dbReference type="EMBL" id="ARV77439.1"/>
    </source>
</evidence>
<keyword evidence="2" id="KW-1185">Reference proteome</keyword>
<reference evidence="1 2" key="1">
    <citation type="submission" date="2017-05" db="EMBL/GenBank/DDBJ databases">
        <authorList>
            <person name="Song R."/>
            <person name="Chenine A.L."/>
            <person name="Ruprecht R.M."/>
        </authorList>
    </citation>
    <scope>NUCLEOTIDE SEQUENCE [LARGE SCALE GENOMIC DNA]</scope>
</reference>
<accession>A0A1Y0T0Y0</accession>
<dbReference type="Proteomes" id="UP000224829">
    <property type="component" value="Segment"/>
</dbReference>
<proteinExistence type="predicted"/>
<evidence type="ECO:0000313" key="2">
    <source>
        <dbReference type="Proteomes" id="UP000224829"/>
    </source>
</evidence>
<protein>
    <submittedName>
        <fullName evidence="1">Uncharacterized protein</fullName>
    </submittedName>
</protein>
<dbReference type="EMBL" id="MF063068">
    <property type="protein sequence ID" value="ARV77439.1"/>
    <property type="molecule type" value="Genomic_DNA"/>
</dbReference>
<sequence>MAIHITVVGFGREPDLSVKARLEYCGFLEASEGKIINGNCEFYNVKTQYPDAVELVHIVVQDEKIDCRDMALVFDMPFDGLTQDTPEATARAELMGLILAETAGRCGALELVREVEGLFETPDGLMAYVFKNVSSAIEDDIANGVRRQIREIN</sequence>